<dbReference type="PANTHER" id="PTHR13034:SF2">
    <property type="entry name" value="DYNACTIN SUBUNIT 4"/>
    <property type="match status" value="1"/>
</dbReference>
<keyword evidence="6" id="KW-0597">Phosphoprotein</keyword>
<feature type="region of interest" description="Disordered" evidence="14">
    <location>
        <begin position="255"/>
        <end position="282"/>
    </location>
</feature>
<dbReference type="EMBL" id="CABVLU010000001">
    <property type="protein sequence ID" value="VVT46029.1"/>
    <property type="molecule type" value="Genomic_DNA"/>
</dbReference>
<evidence type="ECO:0000256" key="1">
    <source>
        <dbReference type="ARBA" id="ARBA00004300"/>
    </source>
</evidence>
<dbReference type="PANTHER" id="PTHR13034">
    <property type="entry name" value="DYNACTIN P62 SUBUNIT"/>
    <property type="match status" value="1"/>
</dbReference>
<keyword evidence="16" id="KW-1185">Reference proteome</keyword>
<comment type="subcellular location">
    <subcellularLocation>
        <location evidence="1">Cytoplasm</location>
        <location evidence="1">Cytoskeleton</location>
        <location evidence="1">Microtubule organizing center</location>
        <location evidence="1">Centrosome</location>
    </subcellularLocation>
    <subcellularLocation>
        <location evidence="2">Cytoplasm</location>
        <location evidence="2">Cytoskeleton</location>
        <location evidence="2">Stress fiber</location>
    </subcellularLocation>
    <subcellularLocation>
        <location evidence="3">Cytoplasm</location>
        <location evidence="3">Myofibril</location>
    </subcellularLocation>
</comment>
<keyword evidence="9" id="KW-0175">Coiled coil</keyword>
<evidence type="ECO:0000256" key="3">
    <source>
        <dbReference type="ARBA" id="ARBA00004657"/>
    </source>
</evidence>
<name>A0A5E8B9Q7_9ASCO</name>
<dbReference type="GO" id="GO:0001725">
    <property type="term" value="C:stress fiber"/>
    <property type="evidence" value="ECO:0007669"/>
    <property type="project" value="UniProtKB-SubCell"/>
</dbReference>
<organism evidence="15 16">
    <name type="scientific">Magnusiomyces paraingens</name>
    <dbReference type="NCBI Taxonomy" id="2606893"/>
    <lineage>
        <taxon>Eukaryota</taxon>
        <taxon>Fungi</taxon>
        <taxon>Dikarya</taxon>
        <taxon>Ascomycota</taxon>
        <taxon>Saccharomycotina</taxon>
        <taxon>Dipodascomycetes</taxon>
        <taxon>Dipodascales</taxon>
        <taxon>Dipodascaceae</taxon>
        <taxon>Magnusiomyces</taxon>
    </lineage>
</organism>
<keyword evidence="8" id="KW-0007">Acetylation</keyword>
<comment type="subunit">
    <text evidence="13">Subunit of dynactin, a multiprotein complex part of a tripartite complex with dynein and a adapter, such as BICDL1, BICD2 or HOOK3. The dynactin complex is built around ACTR1A/ACTB filament and consists of an actin-related filament composed of a shoulder domain, a pointed end and a barbed end. Its length is defined by its flexible shoulder domain. The soulder is composed of 2 DCTN1 subunits, 4 DCTN2 and 2 DCTN3. The 4 DCNT2 (via N-terminus) bind the ACTR1A filament and act as molecular rulers to determine the length. The pointed end is important for binding dynein-dynactin cargo adapters. Consists of 4 subunits: ACTR10, DCNT4, DCTN5 and DCTN6. The barbed end is composed of a CAPZA1:CAPZB heterodimers, which binds ACTR1A/ACTB filament and dynactin and stabilizes dynactin. Interacts with ATP7B, but not ATP7A, in a copper-dependent manner. Interacts with ANK2; this interaction is required for localization at costameres. Interacts with N4BP2L1.</text>
</comment>
<keyword evidence="10" id="KW-0206">Cytoskeleton</keyword>
<dbReference type="AlphaFoldDB" id="A0A5E8B9Q7"/>
<comment type="similarity">
    <text evidence="11">Belongs to the dynactin subunit 4 family.</text>
</comment>
<evidence type="ECO:0000256" key="9">
    <source>
        <dbReference type="ARBA" id="ARBA00023054"/>
    </source>
</evidence>
<evidence type="ECO:0000256" key="6">
    <source>
        <dbReference type="ARBA" id="ARBA00022553"/>
    </source>
</evidence>
<evidence type="ECO:0000256" key="7">
    <source>
        <dbReference type="ARBA" id="ARBA00022843"/>
    </source>
</evidence>
<keyword evidence="4" id="KW-0963">Cytoplasm</keyword>
<dbReference type="Proteomes" id="UP000398389">
    <property type="component" value="Unassembled WGS sequence"/>
</dbReference>
<evidence type="ECO:0000313" key="15">
    <source>
        <dbReference type="EMBL" id="VVT46029.1"/>
    </source>
</evidence>
<reference evidence="15 16" key="1">
    <citation type="submission" date="2019-09" db="EMBL/GenBank/DDBJ databases">
        <authorList>
            <person name="Brejova B."/>
        </authorList>
    </citation>
    <scope>NUCLEOTIDE SEQUENCE [LARGE SCALE GENOMIC DNA]</scope>
</reference>
<evidence type="ECO:0000256" key="12">
    <source>
        <dbReference type="ARBA" id="ARBA00034864"/>
    </source>
</evidence>
<protein>
    <recommendedName>
        <fullName evidence="12">Dynactin subunit 4</fullName>
    </recommendedName>
</protein>
<evidence type="ECO:0000256" key="4">
    <source>
        <dbReference type="ARBA" id="ARBA00022490"/>
    </source>
</evidence>
<dbReference type="RefSeq" id="XP_031851625.1">
    <property type="nucleotide sequence ID" value="XM_031995734.1"/>
</dbReference>
<proteinExistence type="inferred from homology"/>
<dbReference type="OrthoDB" id="283815at2759"/>
<evidence type="ECO:0000256" key="10">
    <source>
        <dbReference type="ARBA" id="ARBA00023212"/>
    </source>
</evidence>
<evidence type="ECO:0000256" key="2">
    <source>
        <dbReference type="ARBA" id="ARBA00004529"/>
    </source>
</evidence>
<evidence type="ECO:0000256" key="8">
    <source>
        <dbReference type="ARBA" id="ARBA00022990"/>
    </source>
</evidence>
<evidence type="ECO:0000256" key="14">
    <source>
        <dbReference type="SAM" id="MobiDB-lite"/>
    </source>
</evidence>
<feature type="compositionally biased region" description="Low complexity" evidence="14">
    <location>
        <begin position="270"/>
        <end position="282"/>
    </location>
</feature>
<dbReference type="GeneID" id="43579834"/>
<evidence type="ECO:0000256" key="13">
    <source>
        <dbReference type="ARBA" id="ARBA00093507"/>
    </source>
</evidence>
<keyword evidence="7" id="KW-0832">Ubl conjugation</keyword>
<evidence type="ECO:0000256" key="5">
    <source>
        <dbReference type="ARBA" id="ARBA00022499"/>
    </source>
</evidence>
<gene>
    <name evidence="15" type="ORF">SAPINGB_P001011</name>
</gene>
<dbReference type="InterPro" id="IPR008603">
    <property type="entry name" value="DCTN4"/>
</dbReference>
<keyword evidence="5" id="KW-1017">Isopeptide bond</keyword>
<evidence type="ECO:0000313" key="16">
    <source>
        <dbReference type="Proteomes" id="UP000398389"/>
    </source>
</evidence>
<evidence type="ECO:0000256" key="11">
    <source>
        <dbReference type="ARBA" id="ARBA00034776"/>
    </source>
</evidence>
<dbReference type="GO" id="GO:0005869">
    <property type="term" value="C:dynactin complex"/>
    <property type="evidence" value="ECO:0007669"/>
    <property type="project" value="InterPro"/>
</dbReference>
<accession>A0A5E8B9Q7</accession>
<sequence length="682" mass="75302">MPQRRPFPWVDIVCPCHDDDLVSLDGVFISDLHHGASGLNESTPRTPQKIHAHTHAPKRPRSAIPASIWDPFSRHKVETLYFCELCQEIRCPRCVDEEILCLYCPVCLFEVTPSTARAEGNRCPRNCFKCPKCSTSVNPRPITGTVSNSSLLTSDVVSQGSAPAYSLACTYCSWTSDMSELVTPEKIGHGVVFHRGKTVRQQLSGVEGRLQSDITKRFQDLRNFYFQKSLEEGTRAAIIDDELFNGGRLRNIARYKEVDQGPGGSPTRAGSGNNSSGSNTSSLLAVNSSKARSFAEVLEKRIQERNQIDNSAEIYGNMEEVDESTDRYEASIRSSQITDTFNQYRRLQLDQDGENGIGVSPNIPACQIKGTIDVSQPPHIVRDPLDIKQSLPVSQPLHSKRIKLCTACRRVLAKPDLKPTSIRFKKRFMAYDYIPGLRISEYPSKSGFPKSLVPEKPYTFLLTITNSMKVKIKVSLATISRSTGTADSDEDLFANTPLPVNFQLGAMPVSSKQEDVSGAATLNTASVPSSSSSNCWNTSNRSRPYPHRVTLVTPTVELGADTGECDEVTLLRGVPGALIARESEFSKRVEVERTSRAAGVSGATLTGIYQTGSNWSTVGIEVVPSSQTRFLEIPLFISFTFQVPDDEERLKEGNSDPEHSLKEPQFMSFGYWSVLGIAPIEK</sequence>
<dbReference type="Pfam" id="PF05502">
    <property type="entry name" value="Dynactin_p62"/>
    <property type="match status" value="2"/>
</dbReference>